<gene>
    <name evidence="1" type="ORF">ENR64_18310</name>
</gene>
<dbReference type="Pfam" id="PF11185">
    <property type="entry name" value="DUF2971"/>
    <property type="match status" value="1"/>
</dbReference>
<dbReference type="InterPro" id="IPR021352">
    <property type="entry name" value="DUF2971"/>
</dbReference>
<comment type="caution">
    <text evidence="1">The sequence shown here is derived from an EMBL/GenBank/DDBJ whole genome shotgun (WGS) entry which is preliminary data.</text>
</comment>
<organism evidence="1">
    <name type="scientific">Oscillatoriales cyanobacterium SpSt-418</name>
    <dbReference type="NCBI Taxonomy" id="2282169"/>
    <lineage>
        <taxon>Bacteria</taxon>
        <taxon>Bacillati</taxon>
        <taxon>Cyanobacteriota</taxon>
        <taxon>Cyanophyceae</taxon>
        <taxon>Oscillatoriophycideae</taxon>
        <taxon>Oscillatoriales</taxon>
    </lineage>
</organism>
<accession>A0A7C3KGX8</accession>
<protein>
    <submittedName>
        <fullName evidence="1">DUF2971 domain-containing protein</fullName>
    </submittedName>
</protein>
<sequence length="298" mass="34440">MTIYKYGNADRLDVLQRERIRFTQPSVLNDPFELRMYFQHIAPESLILLIGRASVDWVSLLTGVYLEGQEKLPDSVKANISLEAFLDFARSSLETDEGRRMLWQAEAAAMQAVRDLTPWLRQQFAERFASRIGILSFSAIPDNVLMWSHYAAQHHGLVIGFNERHSYFQRVRRPRDDFYWLRPVEYRRPQAEEYLIDLDSADILFRKGPEWAYEQEWRMLAPLADAVETFAGPDGQVHLFPIVPDSVVELILGARSDHALFSAAAQLLTSDPRYKHVVLKKAILHEETGTIRIEQVKP</sequence>
<evidence type="ECO:0000313" key="1">
    <source>
        <dbReference type="EMBL" id="HFM99671.1"/>
    </source>
</evidence>
<name>A0A7C3KGX8_9CYAN</name>
<dbReference type="EMBL" id="DSRU01000261">
    <property type="protein sequence ID" value="HFM99671.1"/>
    <property type="molecule type" value="Genomic_DNA"/>
</dbReference>
<proteinExistence type="predicted"/>
<dbReference type="AlphaFoldDB" id="A0A7C3KGX8"/>
<reference evidence="1" key="1">
    <citation type="journal article" date="2020" name="mSystems">
        <title>Genome- and Community-Level Interaction Insights into Carbon Utilization and Element Cycling Functions of Hydrothermarchaeota in Hydrothermal Sediment.</title>
        <authorList>
            <person name="Zhou Z."/>
            <person name="Liu Y."/>
            <person name="Xu W."/>
            <person name="Pan J."/>
            <person name="Luo Z.H."/>
            <person name="Li M."/>
        </authorList>
    </citation>
    <scope>NUCLEOTIDE SEQUENCE [LARGE SCALE GENOMIC DNA]</scope>
    <source>
        <strain evidence="1">SpSt-418</strain>
    </source>
</reference>